<dbReference type="OMA" id="DVNTHHI"/>
<evidence type="ECO:0000256" key="3">
    <source>
        <dbReference type="ARBA" id="ARBA00022801"/>
    </source>
</evidence>
<reference evidence="6" key="1">
    <citation type="submission" date="2016-11" db="EMBL/GenBank/DDBJ databases">
        <title>The genome of Nicotiana attenuata.</title>
        <authorList>
            <person name="Xu S."/>
            <person name="Brockmoeller T."/>
            <person name="Gaquerel E."/>
            <person name="Navarro A."/>
            <person name="Kuhl H."/>
            <person name="Gase K."/>
            <person name="Ling Z."/>
            <person name="Zhou W."/>
            <person name="Kreitzer C."/>
            <person name="Stanke M."/>
            <person name="Tang H."/>
            <person name="Lyons E."/>
            <person name="Pandey P."/>
            <person name="Pandey S.P."/>
            <person name="Timmermann B."/>
            <person name="Baldwin I.T."/>
        </authorList>
    </citation>
    <scope>NUCLEOTIDE SEQUENCE [LARGE SCALE GENOMIC DNA]</scope>
    <source>
        <strain evidence="6">UT</strain>
    </source>
</reference>
<feature type="non-terminal residue" evidence="6">
    <location>
        <position position="1"/>
    </location>
</feature>
<feature type="non-terminal residue" evidence="6">
    <location>
        <position position="143"/>
    </location>
</feature>
<feature type="domain" description="Ubiquitin-like protease family profile" evidence="5">
    <location>
        <begin position="2"/>
        <end position="109"/>
    </location>
</feature>
<evidence type="ECO:0000313" key="7">
    <source>
        <dbReference type="Proteomes" id="UP000187609"/>
    </source>
</evidence>
<dbReference type="PANTHER" id="PTHR33022:SF22">
    <property type="entry name" value="ULP1 PROTEASE FAMILY, C-TERMINAL CATALYTIC DOMAIN CONTAINING PROTEIN"/>
    <property type="match status" value="1"/>
</dbReference>
<evidence type="ECO:0000256" key="2">
    <source>
        <dbReference type="ARBA" id="ARBA00022670"/>
    </source>
</evidence>
<keyword evidence="4" id="KW-1133">Transmembrane helix</keyword>
<sequence length="143" mass="16441">YWVLEIMSFKERCIFLYDSKEDASHKSRIRKVVDAYAVIIPYFLCALGFYGKRNDIELNKGSYKDKTKEEPFDVVMIDGLPVQQDAESGVLVAMFAESFICGQSVIKNMCDITAQRIRFASLLWSYGRMKQEQLVVSEAEVPM</sequence>
<dbReference type="GO" id="GO:0006508">
    <property type="term" value="P:proteolysis"/>
    <property type="evidence" value="ECO:0007669"/>
    <property type="project" value="UniProtKB-KW"/>
</dbReference>
<gene>
    <name evidence="6" type="ORF">A4A49_60743</name>
</gene>
<dbReference type="Proteomes" id="UP000187609">
    <property type="component" value="Unassembled WGS sequence"/>
</dbReference>
<proteinExistence type="inferred from homology"/>
<comment type="caution">
    <text evidence="6">The sequence shown here is derived from an EMBL/GenBank/DDBJ whole genome shotgun (WGS) entry which is preliminary data.</text>
</comment>
<organism evidence="6 7">
    <name type="scientific">Nicotiana attenuata</name>
    <name type="common">Coyote tobacco</name>
    <dbReference type="NCBI Taxonomy" id="49451"/>
    <lineage>
        <taxon>Eukaryota</taxon>
        <taxon>Viridiplantae</taxon>
        <taxon>Streptophyta</taxon>
        <taxon>Embryophyta</taxon>
        <taxon>Tracheophyta</taxon>
        <taxon>Spermatophyta</taxon>
        <taxon>Magnoliopsida</taxon>
        <taxon>eudicotyledons</taxon>
        <taxon>Gunneridae</taxon>
        <taxon>Pentapetalae</taxon>
        <taxon>asterids</taxon>
        <taxon>lamiids</taxon>
        <taxon>Solanales</taxon>
        <taxon>Solanaceae</taxon>
        <taxon>Nicotianoideae</taxon>
        <taxon>Nicotianeae</taxon>
        <taxon>Nicotiana</taxon>
    </lineage>
</organism>
<dbReference type="EMBL" id="MJEQ01037193">
    <property type="protein sequence ID" value="OIS96901.1"/>
    <property type="molecule type" value="Genomic_DNA"/>
</dbReference>
<dbReference type="GO" id="GO:0008234">
    <property type="term" value="F:cysteine-type peptidase activity"/>
    <property type="evidence" value="ECO:0007669"/>
    <property type="project" value="InterPro"/>
</dbReference>
<keyword evidence="4" id="KW-0812">Transmembrane</keyword>
<keyword evidence="2" id="KW-0645">Protease</keyword>
<feature type="transmembrane region" description="Helical" evidence="4">
    <location>
        <begin position="33"/>
        <end position="51"/>
    </location>
</feature>
<dbReference type="Pfam" id="PF02902">
    <property type="entry name" value="Peptidase_C48"/>
    <property type="match status" value="1"/>
</dbReference>
<dbReference type="AlphaFoldDB" id="A0A1J6HVP2"/>
<dbReference type="SUPFAM" id="SSF54001">
    <property type="entry name" value="Cysteine proteinases"/>
    <property type="match status" value="1"/>
</dbReference>
<protein>
    <recommendedName>
        <fullName evidence="5">Ubiquitin-like protease family profile domain-containing protein</fullName>
    </recommendedName>
</protein>
<dbReference type="Gene3D" id="3.40.395.10">
    <property type="entry name" value="Adenoviral Proteinase, Chain A"/>
    <property type="match status" value="1"/>
</dbReference>
<dbReference type="PANTHER" id="PTHR33022">
    <property type="entry name" value="DUF1985 DOMAIN-CONTAINING PROTEIN"/>
    <property type="match status" value="1"/>
</dbReference>
<keyword evidence="3" id="KW-0378">Hydrolase</keyword>
<evidence type="ECO:0000313" key="6">
    <source>
        <dbReference type="EMBL" id="OIS96901.1"/>
    </source>
</evidence>
<keyword evidence="4" id="KW-0472">Membrane</keyword>
<evidence type="ECO:0000256" key="4">
    <source>
        <dbReference type="SAM" id="Phobius"/>
    </source>
</evidence>
<dbReference type="InterPro" id="IPR003653">
    <property type="entry name" value="Peptidase_C48_C"/>
</dbReference>
<dbReference type="InterPro" id="IPR038765">
    <property type="entry name" value="Papain-like_cys_pep_sf"/>
</dbReference>
<evidence type="ECO:0000256" key="1">
    <source>
        <dbReference type="ARBA" id="ARBA00005234"/>
    </source>
</evidence>
<dbReference type="Gramene" id="OIS96901">
    <property type="protein sequence ID" value="OIS96901"/>
    <property type="gene ID" value="A4A49_60743"/>
</dbReference>
<name>A0A1J6HVP2_NICAT</name>
<accession>A0A1J6HVP2</accession>
<evidence type="ECO:0000259" key="5">
    <source>
        <dbReference type="Pfam" id="PF02902"/>
    </source>
</evidence>
<keyword evidence="7" id="KW-1185">Reference proteome</keyword>
<comment type="similarity">
    <text evidence="1">Belongs to the peptidase C48 family.</text>
</comment>